<organism evidence="1 2">
    <name type="scientific">Desulfoscipio gibsoniae DSM 7213</name>
    <dbReference type="NCBI Taxonomy" id="767817"/>
    <lineage>
        <taxon>Bacteria</taxon>
        <taxon>Bacillati</taxon>
        <taxon>Bacillota</taxon>
        <taxon>Clostridia</taxon>
        <taxon>Eubacteriales</taxon>
        <taxon>Desulfallaceae</taxon>
        <taxon>Desulfoscipio</taxon>
    </lineage>
</organism>
<reference evidence="1 2" key="1">
    <citation type="submission" date="2012-01" db="EMBL/GenBank/DDBJ databases">
        <title>Complete sequence of Desulfotomaculum gibsoniae DSM 7213.</title>
        <authorList>
            <consortium name="US DOE Joint Genome Institute"/>
            <person name="Lucas S."/>
            <person name="Han J."/>
            <person name="Lapidus A."/>
            <person name="Cheng J.-F."/>
            <person name="Goodwin L."/>
            <person name="Pitluck S."/>
            <person name="Peters L."/>
            <person name="Ovchinnikova G."/>
            <person name="Teshima H."/>
            <person name="Detter J.C."/>
            <person name="Han C."/>
            <person name="Tapia R."/>
            <person name="Land M."/>
            <person name="Hauser L."/>
            <person name="Kyrpides N."/>
            <person name="Ivanova N."/>
            <person name="Pagani I."/>
            <person name="Parshina S."/>
            <person name="Plugge C."/>
            <person name="Muyzer G."/>
            <person name="Kuever J."/>
            <person name="Ivanova A."/>
            <person name="Nazina T."/>
            <person name="Klenk H.-P."/>
            <person name="Brambilla E."/>
            <person name="Spring S."/>
            <person name="Stams A.F."/>
            <person name="Woyke T."/>
        </authorList>
    </citation>
    <scope>NUCLEOTIDE SEQUENCE [LARGE SCALE GENOMIC DNA]</scope>
    <source>
        <strain evidence="1 2">DSM 7213</strain>
    </source>
</reference>
<gene>
    <name evidence="1" type="ORF">Desgi_4550</name>
</gene>
<dbReference type="KEGG" id="dgi:Desgi_4550"/>
<name>R4KKP1_9FIRM</name>
<proteinExistence type="predicted"/>
<dbReference type="AlphaFoldDB" id="R4KKP1"/>
<keyword evidence="2" id="KW-1185">Reference proteome</keyword>
<protein>
    <submittedName>
        <fullName evidence="1">Uncharacterized protein</fullName>
    </submittedName>
</protein>
<dbReference type="STRING" id="767817.Desgi_4550"/>
<accession>R4KKP1</accession>
<evidence type="ECO:0000313" key="2">
    <source>
        <dbReference type="Proteomes" id="UP000013520"/>
    </source>
</evidence>
<dbReference type="EMBL" id="CP003273">
    <property type="protein sequence ID" value="AGL03778.1"/>
    <property type="molecule type" value="Genomic_DNA"/>
</dbReference>
<evidence type="ECO:0000313" key="1">
    <source>
        <dbReference type="EMBL" id="AGL03778.1"/>
    </source>
</evidence>
<dbReference type="HOGENOM" id="CLU_2665114_0_0_9"/>
<dbReference type="Proteomes" id="UP000013520">
    <property type="component" value="Chromosome"/>
</dbReference>
<sequence length="75" mass="8314">MRPIGVRCPHCNHNLFDISGLGESEKFICNNPACPGHFKHFKCPTCGEVVKKVKVLGIGHQILTCENGHEWDTLA</sequence>